<keyword evidence="6" id="KW-0720">Serine protease</keyword>
<dbReference type="PROSITE" id="PS00134">
    <property type="entry name" value="TRYPSIN_HIS"/>
    <property type="match status" value="1"/>
</dbReference>
<evidence type="ECO:0000256" key="2">
    <source>
        <dbReference type="ARBA" id="ARBA00007664"/>
    </source>
</evidence>
<reference evidence="12" key="1">
    <citation type="journal article" date="2021" name="Mol. Ecol. Resour.">
        <title>Phylogenomic analyses of the genus Drosophila reveals genomic signals of climate adaptation.</title>
        <authorList>
            <person name="Li F."/>
            <person name="Rane R.V."/>
            <person name="Luria V."/>
            <person name="Xiong Z."/>
            <person name="Chen J."/>
            <person name="Li Z."/>
            <person name="Catullo R.A."/>
            <person name="Griffin P.C."/>
            <person name="Schiffer M."/>
            <person name="Pearce S."/>
            <person name="Lee S.F."/>
            <person name="McElroy K."/>
            <person name="Stocker A."/>
            <person name="Shirriffs J."/>
            <person name="Cockerell F."/>
            <person name="Coppin C."/>
            <person name="Sgro C.M."/>
            <person name="Karger A."/>
            <person name="Cain J.W."/>
            <person name="Weber J.A."/>
            <person name="Santpere G."/>
            <person name="Kirschner M.W."/>
            <person name="Hoffmann A.A."/>
            <person name="Oakeshott J.G."/>
            <person name="Zhang G."/>
        </authorList>
    </citation>
    <scope>NUCLEOTIDE SEQUENCE</scope>
    <source>
        <strain evidence="12">BGI-SZ-2011g</strain>
    </source>
</reference>
<feature type="non-terminal residue" evidence="12">
    <location>
        <position position="1"/>
    </location>
</feature>
<dbReference type="SUPFAM" id="SSF50494">
    <property type="entry name" value="Trypsin-like serine proteases"/>
    <property type="match status" value="1"/>
</dbReference>
<evidence type="ECO:0000256" key="3">
    <source>
        <dbReference type="ARBA" id="ARBA00022670"/>
    </source>
</evidence>
<dbReference type="InterPro" id="IPR043504">
    <property type="entry name" value="Peptidase_S1_PA_chymotrypsin"/>
</dbReference>
<dbReference type="PROSITE" id="PS50240">
    <property type="entry name" value="TRYPSIN_DOM"/>
    <property type="match status" value="1"/>
</dbReference>
<accession>A0AAD4PHI7</accession>
<sequence length="267" mass="29639">EFVFLVIGGSRPEKNPFAKYVVSLQVSGDDSFGRHFCGGSIIAKKLILTAAHCVMGSSAIMRVQTPSNIRIVAGTPRRLFRTNNTQEMEVEEIKVHPQYYSQLIKNDIALIKLKDELDINEEFVSIIPVADQKPTVGQKCTIIGWGSILENGPVPDDIVSADVAITAHEYCAKFGNYHKDVKLCVSNPTNYEALSCHGDSGGPLICDNKVVGITSYGVRCGYPTIPGVYTNAYYFREWISRNSVCCQIKNASFCYTFHVIVLTFFKY</sequence>
<evidence type="ECO:0000256" key="9">
    <source>
        <dbReference type="ARBA" id="ARBA00036320"/>
    </source>
</evidence>
<comment type="caution">
    <text evidence="12">The sequence shown here is derived from an EMBL/GenBank/DDBJ whole genome shotgun (WGS) entry which is preliminary data.</text>
</comment>
<dbReference type="FunFam" id="2.40.10.10:FF:000068">
    <property type="entry name" value="transmembrane protease serine 2"/>
    <property type="match status" value="1"/>
</dbReference>
<feature type="non-terminal residue" evidence="12">
    <location>
        <position position="267"/>
    </location>
</feature>
<dbReference type="GO" id="GO:0006508">
    <property type="term" value="P:proteolysis"/>
    <property type="evidence" value="ECO:0007669"/>
    <property type="project" value="UniProtKB-KW"/>
</dbReference>
<proteinExistence type="inferred from homology"/>
<name>A0AAD4PHI7_9MUSC</name>
<dbReference type="InterPro" id="IPR001314">
    <property type="entry name" value="Peptidase_S1A"/>
</dbReference>
<dbReference type="CDD" id="cd00190">
    <property type="entry name" value="Tryp_SPc"/>
    <property type="match status" value="1"/>
</dbReference>
<feature type="domain" description="Peptidase S1" evidence="11">
    <location>
        <begin position="6"/>
        <end position="244"/>
    </location>
</feature>
<dbReference type="EMBL" id="JAJJHW010003409">
    <property type="protein sequence ID" value="KAH8358796.1"/>
    <property type="molecule type" value="Genomic_DNA"/>
</dbReference>
<dbReference type="InterPro" id="IPR001254">
    <property type="entry name" value="Trypsin_dom"/>
</dbReference>
<evidence type="ECO:0000256" key="7">
    <source>
        <dbReference type="ARBA" id="ARBA00023145"/>
    </source>
</evidence>
<comment type="similarity">
    <text evidence="2">Belongs to the peptidase S1 family.</text>
</comment>
<dbReference type="PANTHER" id="PTHR24276">
    <property type="entry name" value="POLYSERASE-RELATED"/>
    <property type="match status" value="1"/>
</dbReference>
<keyword evidence="4" id="KW-0732">Signal</keyword>
<evidence type="ECO:0000313" key="13">
    <source>
        <dbReference type="Proteomes" id="UP001200034"/>
    </source>
</evidence>
<dbReference type="InterPro" id="IPR018114">
    <property type="entry name" value="TRYPSIN_HIS"/>
</dbReference>
<dbReference type="Gene3D" id="2.40.10.10">
    <property type="entry name" value="Trypsin-like serine proteases"/>
    <property type="match status" value="1"/>
</dbReference>
<keyword evidence="3" id="KW-0645">Protease</keyword>
<dbReference type="Proteomes" id="UP001200034">
    <property type="component" value="Unassembled WGS sequence"/>
</dbReference>
<dbReference type="FunFam" id="2.40.10.10:FF:000036">
    <property type="entry name" value="Trypsin beta"/>
    <property type="match status" value="1"/>
</dbReference>
<dbReference type="InterPro" id="IPR050430">
    <property type="entry name" value="Peptidase_S1"/>
</dbReference>
<comment type="catalytic activity">
    <reaction evidence="9">
        <text>Preferential cleavage: Arg-|-Xaa, Lys-|-Xaa.</text>
        <dbReference type="EC" id="3.4.21.4"/>
    </reaction>
</comment>
<comment type="subcellular location">
    <subcellularLocation>
        <location evidence="1">Secreted</location>
        <location evidence="1">Extracellular space</location>
    </subcellularLocation>
</comment>
<keyword evidence="5" id="KW-0378">Hydrolase</keyword>
<dbReference type="PRINTS" id="PR00722">
    <property type="entry name" value="CHYMOTRYPSIN"/>
</dbReference>
<evidence type="ECO:0000313" key="12">
    <source>
        <dbReference type="EMBL" id="KAH8358796.1"/>
    </source>
</evidence>
<evidence type="ECO:0000256" key="10">
    <source>
        <dbReference type="ARBA" id="ARBA00038868"/>
    </source>
</evidence>
<dbReference type="AlphaFoldDB" id="A0AAD4PHI7"/>
<keyword evidence="7" id="KW-0865">Zymogen</keyword>
<evidence type="ECO:0000256" key="6">
    <source>
        <dbReference type="ARBA" id="ARBA00022825"/>
    </source>
</evidence>
<keyword evidence="13" id="KW-1185">Reference proteome</keyword>
<dbReference type="SMART" id="SM00020">
    <property type="entry name" value="Tryp_SPc"/>
    <property type="match status" value="1"/>
</dbReference>
<dbReference type="EC" id="3.4.21.4" evidence="10"/>
<evidence type="ECO:0000259" key="11">
    <source>
        <dbReference type="PROSITE" id="PS50240"/>
    </source>
</evidence>
<dbReference type="Pfam" id="PF00089">
    <property type="entry name" value="Trypsin"/>
    <property type="match status" value="1"/>
</dbReference>
<dbReference type="InterPro" id="IPR009003">
    <property type="entry name" value="Peptidase_S1_PA"/>
</dbReference>
<protein>
    <recommendedName>
        <fullName evidence="10">trypsin</fullName>
        <ecNumber evidence="10">3.4.21.4</ecNumber>
    </recommendedName>
</protein>
<gene>
    <name evidence="12" type="ORF">KR093_002515</name>
</gene>
<dbReference type="GO" id="GO:0005576">
    <property type="term" value="C:extracellular region"/>
    <property type="evidence" value="ECO:0007669"/>
    <property type="project" value="UniProtKB-SubCell"/>
</dbReference>
<dbReference type="PANTHER" id="PTHR24276:SF91">
    <property type="entry name" value="AT26814P-RELATED"/>
    <property type="match status" value="1"/>
</dbReference>
<organism evidence="12 13">
    <name type="scientific">Drosophila rubida</name>
    <dbReference type="NCBI Taxonomy" id="30044"/>
    <lineage>
        <taxon>Eukaryota</taxon>
        <taxon>Metazoa</taxon>
        <taxon>Ecdysozoa</taxon>
        <taxon>Arthropoda</taxon>
        <taxon>Hexapoda</taxon>
        <taxon>Insecta</taxon>
        <taxon>Pterygota</taxon>
        <taxon>Neoptera</taxon>
        <taxon>Endopterygota</taxon>
        <taxon>Diptera</taxon>
        <taxon>Brachycera</taxon>
        <taxon>Muscomorpha</taxon>
        <taxon>Ephydroidea</taxon>
        <taxon>Drosophilidae</taxon>
        <taxon>Drosophila</taxon>
    </lineage>
</organism>
<evidence type="ECO:0000256" key="8">
    <source>
        <dbReference type="ARBA" id="ARBA00023157"/>
    </source>
</evidence>
<keyword evidence="8" id="KW-1015">Disulfide bond</keyword>
<evidence type="ECO:0000256" key="1">
    <source>
        <dbReference type="ARBA" id="ARBA00004239"/>
    </source>
</evidence>
<evidence type="ECO:0000256" key="4">
    <source>
        <dbReference type="ARBA" id="ARBA00022729"/>
    </source>
</evidence>
<evidence type="ECO:0000256" key="5">
    <source>
        <dbReference type="ARBA" id="ARBA00022801"/>
    </source>
</evidence>
<dbReference type="GO" id="GO:0004252">
    <property type="term" value="F:serine-type endopeptidase activity"/>
    <property type="evidence" value="ECO:0007669"/>
    <property type="project" value="UniProtKB-EC"/>
</dbReference>